<evidence type="ECO:0000313" key="4">
    <source>
        <dbReference type="Proteomes" id="UP000243640"/>
    </source>
</evidence>
<dbReference type="Gene3D" id="1.10.10.10">
    <property type="entry name" value="Winged helix-like DNA-binding domain superfamily/Winged helix DNA-binding domain"/>
    <property type="match status" value="1"/>
</dbReference>
<dbReference type="InterPro" id="IPR005149">
    <property type="entry name" value="Tscrpt_reg_PadR_N"/>
</dbReference>
<dbReference type="CDD" id="cd00090">
    <property type="entry name" value="HTH_ARSR"/>
    <property type="match status" value="1"/>
</dbReference>
<gene>
    <name evidence="2" type="ORF">B6S09_14985</name>
    <name evidence="3" type="ORF">LY04_02602</name>
</gene>
<dbReference type="GO" id="GO:0003677">
    <property type="term" value="F:DNA binding"/>
    <property type="evidence" value="ECO:0007669"/>
    <property type="project" value="UniProtKB-KW"/>
</dbReference>
<dbReference type="InterPro" id="IPR036388">
    <property type="entry name" value="WH-like_DNA-bd_sf"/>
</dbReference>
<protein>
    <submittedName>
        <fullName evidence="3">DNA-binding PadR family transcriptional regulator</fullName>
    </submittedName>
</protein>
<dbReference type="AlphaFoldDB" id="A0A235CDU2"/>
<feature type="domain" description="Transcription regulator PadR N-terminal" evidence="1">
    <location>
        <begin position="52"/>
        <end position="120"/>
    </location>
</feature>
<keyword evidence="3" id="KW-0238">DNA-binding</keyword>
<dbReference type="PANTHER" id="PTHR43252:SF7">
    <property type="entry name" value="TRANSCRIPTIONAL REGULATOR YQJI"/>
    <property type="match status" value="1"/>
</dbReference>
<dbReference type="SUPFAM" id="SSF46785">
    <property type="entry name" value="Winged helix' DNA-binding domain"/>
    <property type="match status" value="1"/>
</dbReference>
<dbReference type="EMBL" id="SODO01000010">
    <property type="protein sequence ID" value="TDW57737.1"/>
    <property type="molecule type" value="Genomic_DNA"/>
</dbReference>
<dbReference type="OrthoDB" id="9814826at2"/>
<dbReference type="Proteomes" id="UP000243640">
    <property type="component" value="Unassembled WGS sequence"/>
</dbReference>
<dbReference type="InterPro" id="IPR036390">
    <property type="entry name" value="WH_DNA-bd_sf"/>
</dbReference>
<dbReference type="Pfam" id="PF03551">
    <property type="entry name" value="PadR"/>
    <property type="match status" value="1"/>
</dbReference>
<proteinExistence type="predicted"/>
<name>A0A235CDU2_9GAMM</name>
<evidence type="ECO:0000313" key="5">
    <source>
        <dbReference type="Proteomes" id="UP000295058"/>
    </source>
</evidence>
<comment type="caution">
    <text evidence="2">The sequence shown here is derived from an EMBL/GenBank/DDBJ whole genome shotgun (WGS) entry which is preliminary data.</text>
</comment>
<dbReference type="GO" id="GO:0006355">
    <property type="term" value="P:regulation of DNA-templated transcription"/>
    <property type="evidence" value="ECO:0007669"/>
    <property type="project" value="UniProtKB-ARBA"/>
</dbReference>
<accession>A0A235CDU2</accession>
<dbReference type="InterPro" id="IPR011991">
    <property type="entry name" value="ArsR-like_HTH"/>
</dbReference>
<dbReference type="Proteomes" id="UP000295058">
    <property type="component" value="Unassembled WGS sequence"/>
</dbReference>
<dbReference type="EMBL" id="NQJF01000013">
    <property type="protein sequence ID" value="OYD22771.1"/>
    <property type="molecule type" value="Genomic_DNA"/>
</dbReference>
<dbReference type="PANTHER" id="PTHR43252">
    <property type="entry name" value="TRANSCRIPTIONAL REGULATOR YQJI"/>
    <property type="match status" value="1"/>
</dbReference>
<evidence type="ECO:0000259" key="1">
    <source>
        <dbReference type="Pfam" id="PF03551"/>
    </source>
</evidence>
<sequence>MPGVGEVPSPLFLFQACVMQKTDANSSLPDPGLPLGMPATRKLSADELGLMVLLLLSQHPRYGSELADELARLSRHFYRPSPGVLYPRLASLSKQQLVQQRREGRRKYYQITSAGQLFLDEHRSRAERIAERLRRAGRKLLHIQAALAETGSNENTSLPMAQELLTARMDMKAALYESRHLGSRGQQEVLTILRETASRLRDCIRAHTDHDN</sequence>
<evidence type="ECO:0000313" key="2">
    <source>
        <dbReference type="EMBL" id="OYD22771.1"/>
    </source>
</evidence>
<evidence type="ECO:0000313" key="3">
    <source>
        <dbReference type="EMBL" id="TDW57737.1"/>
    </source>
</evidence>
<organism evidence="2 4">
    <name type="scientific">Oceanimonas baumannii</name>
    <dbReference type="NCBI Taxonomy" id="129578"/>
    <lineage>
        <taxon>Bacteria</taxon>
        <taxon>Pseudomonadati</taxon>
        <taxon>Pseudomonadota</taxon>
        <taxon>Gammaproteobacteria</taxon>
        <taxon>Aeromonadales</taxon>
        <taxon>Aeromonadaceae</taxon>
        <taxon>Oceanimonas</taxon>
    </lineage>
</organism>
<reference evidence="3 5" key="2">
    <citation type="submission" date="2019-03" db="EMBL/GenBank/DDBJ databases">
        <title>Genomic Encyclopedia of Archaeal and Bacterial Type Strains, Phase II (KMG-II): from individual species to whole genera.</title>
        <authorList>
            <person name="Goeker M."/>
        </authorList>
    </citation>
    <scope>NUCLEOTIDE SEQUENCE [LARGE SCALE GENOMIC DNA]</scope>
    <source>
        <strain evidence="3 5">DSM 15594</strain>
    </source>
</reference>
<keyword evidence="5" id="KW-1185">Reference proteome</keyword>
<reference evidence="2 4" key="1">
    <citation type="submission" date="2017-08" db="EMBL/GenBank/DDBJ databases">
        <title>Draft Genome Sequence of the Marine Bacterium Oceanimonas baumannii ATCC 700832.</title>
        <authorList>
            <person name="Mcclelland W.D."/>
            <person name="Brennan M.A."/>
            <person name="Trachtenberg A.M."/>
            <person name="Maclea K.S."/>
        </authorList>
    </citation>
    <scope>NUCLEOTIDE SEQUENCE [LARGE SCALE GENOMIC DNA]</scope>
    <source>
        <strain evidence="2 4">ATCC 700832</strain>
    </source>
</reference>